<name>A0A8W7PSX4_ANOCL</name>
<sequence>MSEQDRQHHRIQLRRVVPGQQEEQMRTHVNVHRRVRRTDELGDFVQYRFVGHKLADAEYGQQNVERLQELGHESQQRTLHVPHEGNRGEGIHLDDLIVVFWPGGSHHEESGRALGVAHVLQSSVSRLLQYVVDRGRNVVASDFVPGKLPERIVVVRVDRGVIARVPIAARISQPHIVALVREQVGQCIARANHQPVGRAAQQTVHQQHDRSVRVACRLHTLIRIELKCLNAYIATSEAHAKSGSRRVSTTAELSLSIALLLLLDRLLSEYPTGLLLLQQQQALPPIREQR</sequence>
<organism evidence="1">
    <name type="scientific">Anopheles coluzzii</name>
    <name type="common">African malaria mosquito</name>
    <dbReference type="NCBI Taxonomy" id="1518534"/>
    <lineage>
        <taxon>Eukaryota</taxon>
        <taxon>Metazoa</taxon>
        <taxon>Ecdysozoa</taxon>
        <taxon>Arthropoda</taxon>
        <taxon>Hexapoda</taxon>
        <taxon>Insecta</taxon>
        <taxon>Pterygota</taxon>
        <taxon>Neoptera</taxon>
        <taxon>Endopterygota</taxon>
        <taxon>Diptera</taxon>
        <taxon>Nematocera</taxon>
        <taxon>Culicoidea</taxon>
        <taxon>Culicidae</taxon>
        <taxon>Anophelinae</taxon>
        <taxon>Anopheles</taxon>
    </lineage>
</organism>
<evidence type="ECO:0000313" key="1">
    <source>
        <dbReference type="EnsemblMetazoa" id="ACOM037125-PA.1"/>
    </source>
</evidence>
<dbReference type="Proteomes" id="UP000075882">
    <property type="component" value="Unassembled WGS sequence"/>
</dbReference>
<accession>A0A8W7PSX4</accession>
<dbReference type="AlphaFoldDB" id="A0A8W7PSX4"/>
<protein>
    <submittedName>
        <fullName evidence="1">Uncharacterized protein</fullName>
    </submittedName>
</protein>
<proteinExistence type="predicted"/>
<reference evidence="1" key="1">
    <citation type="submission" date="2022-08" db="UniProtKB">
        <authorList>
            <consortium name="EnsemblMetazoa"/>
        </authorList>
    </citation>
    <scope>IDENTIFICATION</scope>
</reference>
<dbReference type="EnsemblMetazoa" id="ACOM037125-RA">
    <property type="protein sequence ID" value="ACOM037125-PA.1"/>
    <property type="gene ID" value="ACOM037125"/>
</dbReference>